<accession>A0A9D1EU34</accession>
<evidence type="ECO:0000313" key="1">
    <source>
        <dbReference type="EMBL" id="HIS32259.1"/>
    </source>
</evidence>
<organism evidence="1 2">
    <name type="scientific">Candidatus Limivivens intestinipullorum</name>
    <dbReference type="NCBI Taxonomy" id="2840858"/>
    <lineage>
        <taxon>Bacteria</taxon>
        <taxon>Bacillati</taxon>
        <taxon>Bacillota</taxon>
        <taxon>Clostridia</taxon>
        <taxon>Lachnospirales</taxon>
        <taxon>Lachnospiraceae</taxon>
        <taxon>Lachnospiraceae incertae sedis</taxon>
        <taxon>Candidatus Limivivens</taxon>
    </lineage>
</organism>
<evidence type="ECO:0000313" key="2">
    <source>
        <dbReference type="Proteomes" id="UP000823935"/>
    </source>
</evidence>
<proteinExistence type="predicted"/>
<dbReference type="AlphaFoldDB" id="A0A9D1EU34"/>
<reference evidence="1" key="2">
    <citation type="journal article" date="2021" name="PeerJ">
        <title>Extensive microbial diversity within the chicken gut microbiome revealed by metagenomics and culture.</title>
        <authorList>
            <person name="Gilroy R."/>
            <person name="Ravi A."/>
            <person name="Getino M."/>
            <person name="Pursley I."/>
            <person name="Horton D.L."/>
            <person name="Alikhan N.F."/>
            <person name="Baker D."/>
            <person name="Gharbi K."/>
            <person name="Hall N."/>
            <person name="Watson M."/>
            <person name="Adriaenssens E.M."/>
            <person name="Foster-Nyarko E."/>
            <person name="Jarju S."/>
            <person name="Secka A."/>
            <person name="Antonio M."/>
            <person name="Oren A."/>
            <person name="Chaudhuri R.R."/>
            <person name="La Ragione R."/>
            <person name="Hildebrand F."/>
            <person name="Pallen M.J."/>
        </authorList>
    </citation>
    <scope>NUCLEOTIDE SEQUENCE</scope>
    <source>
        <strain evidence="1">CHK190-19873</strain>
    </source>
</reference>
<name>A0A9D1EU34_9FIRM</name>
<dbReference type="Proteomes" id="UP000823935">
    <property type="component" value="Unassembled WGS sequence"/>
</dbReference>
<protein>
    <submittedName>
        <fullName evidence="1">Uncharacterized protein</fullName>
    </submittedName>
</protein>
<sequence>MNFKERIQQDIDTVFLNLEEFAELHRIEGKEIPIVIDNNELTKLKQGQILGLVDADILIFGRREDFPKNMNPGRLLNVDGREMIVTNTGVDMGMIEVALKQNRTA</sequence>
<gene>
    <name evidence="1" type="ORF">IAB44_12060</name>
</gene>
<reference evidence="1" key="1">
    <citation type="submission" date="2020-10" db="EMBL/GenBank/DDBJ databases">
        <authorList>
            <person name="Gilroy R."/>
        </authorList>
    </citation>
    <scope>NUCLEOTIDE SEQUENCE</scope>
    <source>
        <strain evidence="1">CHK190-19873</strain>
    </source>
</reference>
<dbReference type="EMBL" id="DVIQ01000073">
    <property type="protein sequence ID" value="HIS32259.1"/>
    <property type="molecule type" value="Genomic_DNA"/>
</dbReference>
<comment type="caution">
    <text evidence="1">The sequence shown here is derived from an EMBL/GenBank/DDBJ whole genome shotgun (WGS) entry which is preliminary data.</text>
</comment>